<evidence type="ECO:0000256" key="6">
    <source>
        <dbReference type="ARBA" id="ARBA00022723"/>
    </source>
</evidence>
<dbReference type="SUPFAM" id="SSF46955">
    <property type="entry name" value="Putative DNA-binding domain"/>
    <property type="match status" value="2"/>
</dbReference>
<dbReference type="InterPro" id="IPR022918">
    <property type="entry name" value="Phe_tRNA_ligase_beta2_arc"/>
</dbReference>
<evidence type="ECO:0000313" key="14">
    <source>
        <dbReference type="EMBL" id="HHK69015.1"/>
    </source>
</evidence>
<evidence type="ECO:0000256" key="2">
    <source>
        <dbReference type="ARBA" id="ARBA00004496"/>
    </source>
</evidence>
<dbReference type="AlphaFoldDB" id="A0A7C5QP62"/>
<dbReference type="GO" id="GO:0006432">
    <property type="term" value="P:phenylalanyl-tRNA aminoacylation"/>
    <property type="evidence" value="ECO:0007669"/>
    <property type="project" value="UniProtKB-UniRule"/>
</dbReference>
<evidence type="ECO:0000256" key="7">
    <source>
        <dbReference type="ARBA" id="ARBA00022741"/>
    </source>
</evidence>
<reference evidence="14" key="1">
    <citation type="journal article" date="2020" name="mSystems">
        <title>Genome- and Community-Level Interaction Insights into Carbon Utilization and Element Cycling Functions of Hydrothermarchaeota in Hydrothermal Sediment.</title>
        <authorList>
            <person name="Zhou Z."/>
            <person name="Liu Y."/>
            <person name="Xu W."/>
            <person name="Pan J."/>
            <person name="Luo Z.H."/>
            <person name="Li M."/>
        </authorList>
    </citation>
    <scope>NUCLEOTIDE SEQUENCE [LARGE SCALE GENOMIC DNA]</scope>
    <source>
        <strain evidence="14">SpSt-1056</strain>
    </source>
</reference>
<protein>
    <recommendedName>
        <fullName evidence="12">Phenylalanine--tRNA ligase beta subunit</fullName>
        <ecNumber evidence="12">6.1.1.20</ecNumber>
    </recommendedName>
    <alternativeName>
        <fullName evidence="12">Phenylalanyl-tRNA synthetase beta subunit</fullName>
        <shortName evidence="12">PheRS</shortName>
    </alternativeName>
</protein>
<keyword evidence="11 12" id="KW-0030">Aminoacyl-tRNA synthetase</keyword>
<keyword evidence="10 12" id="KW-0648">Protein biosynthesis</keyword>
<keyword evidence="8 12" id="KW-0067">ATP-binding</keyword>
<dbReference type="InterPro" id="IPR041616">
    <property type="entry name" value="PheRS_beta_core"/>
</dbReference>
<comment type="cofactor">
    <cofactor evidence="1 12">
        <name>Mg(2+)</name>
        <dbReference type="ChEBI" id="CHEBI:18420"/>
    </cofactor>
</comment>
<keyword evidence="5 12" id="KW-0436">Ligase</keyword>
<evidence type="ECO:0000256" key="3">
    <source>
        <dbReference type="ARBA" id="ARBA00007438"/>
    </source>
</evidence>
<evidence type="ECO:0000256" key="10">
    <source>
        <dbReference type="ARBA" id="ARBA00022917"/>
    </source>
</evidence>
<evidence type="ECO:0000256" key="12">
    <source>
        <dbReference type="HAMAP-Rule" id="MF_00284"/>
    </source>
</evidence>
<name>A0A7C5QP62_CALS0</name>
<evidence type="ECO:0000256" key="1">
    <source>
        <dbReference type="ARBA" id="ARBA00001946"/>
    </source>
</evidence>
<dbReference type="InterPro" id="IPR045864">
    <property type="entry name" value="aa-tRNA-synth_II/BPL/LPL"/>
</dbReference>
<comment type="subunit">
    <text evidence="12">Tetramer of two alpha and two beta subunits.</text>
</comment>
<dbReference type="FunFam" id="3.50.40.10:FF:000003">
    <property type="entry name" value="Phenylalanine--tRNA ligase beta subunit"/>
    <property type="match status" value="1"/>
</dbReference>
<dbReference type="GO" id="GO:0009328">
    <property type="term" value="C:phenylalanine-tRNA ligase complex"/>
    <property type="evidence" value="ECO:0007669"/>
    <property type="project" value="TreeGrafter"/>
</dbReference>
<dbReference type="SMART" id="SM00874">
    <property type="entry name" value="B5"/>
    <property type="match status" value="2"/>
</dbReference>
<dbReference type="InterPro" id="IPR009061">
    <property type="entry name" value="DNA-bd_dom_put_sf"/>
</dbReference>
<gene>
    <name evidence="12" type="primary">pheT</name>
    <name evidence="14" type="ORF">ENM11_07720</name>
</gene>
<evidence type="ECO:0000256" key="5">
    <source>
        <dbReference type="ARBA" id="ARBA00022598"/>
    </source>
</evidence>
<dbReference type="SMART" id="SM00873">
    <property type="entry name" value="B3_4"/>
    <property type="match status" value="1"/>
</dbReference>
<feature type="binding site" evidence="12">
    <location>
        <position position="336"/>
    </location>
    <ligand>
        <name>Mg(2+)</name>
        <dbReference type="ChEBI" id="CHEBI:18420"/>
        <note>shared with alpha subunit</note>
    </ligand>
</feature>
<dbReference type="InterPro" id="IPR020825">
    <property type="entry name" value="Phe-tRNA_synthase-like_B3/B4"/>
</dbReference>
<evidence type="ECO:0000256" key="9">
    <source>
        <dbReference type="ARBA" id="ARBA00022842"/>
    </source>
</evidence>
<comment type="caution">
    <text evidence="14">The sequence shown here is derived from an EMBL/GenBank/DDBJ whole genome shotgun (WGS) entry which is preliminary data.</text>
</comment>
<feature type="binding site" evidence="12">
    <location>
        <position position="326"/>
    </location>
    <ligand>
        <name>Mg(2+)</name>
        <dbReference type="ChEBI" id="CHEBI:18420"/>
        <note>shared with alpha subunit</note>
    </ligand>
</feature>
<dbReference type="PROSITE" id="PS51483">
    <property type="entry name" value="B5"/>
    <property type="match status" value="1"/>
</dbReference>
<dbReference type="InterPro" id="IPR005147">
    <property type="entry name" value="tRNA_synthase_B5-dom"/>
</dbReference>
<proteinExistence type="inferred from homology"/>
<keyword evidence="7 12" id="KW-0547">Nucleotide-binding</keyword>
<dbReference type="CDD" id="cd00769">
    <property type="entry name" value="PheRS_beta_core"/>
    <property type="match status" value="1"/>
</dbReference>
<evidence type="ECO:0000256" key="11">
    <source>
        <dbReference type="ARBA" id="ARBA00023146"/>
    </source>
</evidence>
<dbReference type="InterPro" id="IPR005146">
    <property type="entry name" value="B3/B4_tRNA-bd"/>
</dbReference>
<organism evidence="14">
    <name type="scientific">Caldiarchaeum subterraneum</name>
    <dbReference type="NCBI Taxonomy" id="311458"/>
    <lineage>
        <taxon>Archaea</taxon>
        <taxon>Nitrososphaerota</taxon>
        <taxon>Candidatus Caldarchaeales</taxon>
        <taxon>Candidatus Caldarchaeaceae</taxon>
        <taxon>Candidatus Caldarchaeum</taxon>
    </lineage>
</organism>
<evidence type="ECO:0000259" key="13">
    <source>
        <dbReference type="PROSITE" id="PS51483"/>
    </source>
</evidence>
<evidence type="ECO:0000256" key="8">
    <source>
        <dbReference type="ARBA" id="ARBA00022840"/>
    </source>
</evidence>
<accession>A0A7C5QP62</accession>
<dbReference type="GO" id="GO:0003723">
    <property type="term" value="F:RNA binding"/>
    <property type="evidence" value="ECO:0007669"/>
    <property type="project" value="InterPro"/>
</dbReference>
<comment type="subcellular location">
    <subcellularLocation>
        <location evidence="2 12">Cytoplasm</location>
    </subcellularLocation>
</comment>
<dbReference type="EMBL" id="DRWN01000065">
    <property type="protein sequence ID" value="HHK69015.1"/>
    <property type="molecule type" value="Genomic_DNA"/>
</dbReference>
<feature type="domain" description="B5" evidence="13">
    <location>
        <begin position="273"/>
        <end position="348"/>
    </location>
</feature>
<sequence length="550" mass="61563">MPVVNIRVRKLLRLLGVEISLEELGEHLASLGLSVEETADDVLRVEYNPNRPDFSSVYGVARALKGFLGIEAGSPKYLLKKPRVKMYVDNSVANVRPFIACSIVRGLELGEEELEEMIAMQEDLHWILGRNRRKMAIGLHDISAIIPPFTYKAVGPEEVKFTPLKDYRKMTLKEALAKNEIARKYASLVASYPRYPVIVDSRGEVFSMPPVVNAALTELNPGVRDVFIDVTGTEWDKVSQALNILVAAMADMGGKVEQVKVVYGSRVRVTPEMHPGKMLLKTELASSLTGLDLTPAKAAKLLRRMRMDARVSGKRVVVRYPAYRVDLLHPVDLVEDISIAYGYNRMTPQRPASNTYGKLLPQTELLEKIAEIMVGLGYTEVHNLMLTNENLHYAVMQLDEERHVRLANPATRDYTMVRTSLIPSILFTLKSNKDNLYPQRVFEIGDVIILDETRPEKAVRYKRLAAATAHAEADYTEIKSTLDELFKLLKLKPSYVPAEKNSFMQGRCASLQLDGVEVGVAGEVSPTVLENLGLTMPVAAFEIMLEKILR</sequence>
<keyword evidence="4 12" id="KW-0963">Cytoplasm</keyword>
<keyword evidence="9 12" id="KW-0460">Magnesium</keyword>
<dbReference type="Pfam" id="PF03484">
    <property type="entry name" value="B5"/>
    <property type="match status" value="1"/>
</dbReference>
<feature type="binding site" evidence="12">
    <location>
        <position position="335"/>
    </location>
    <ligand>
        <name>Mg(2+)</name>
        <dbReference type="ChEBI" id="CHEBI:18420"/>
        <note>shared with alpha subunit</note>
    </ligand>
</feature>
<dbReference type="GO" id="GO:0005524">
    <property type="term" value="F:ATP binding"/>
    <property type="evidence" value="ECO:0007669"/>
    <property type="project" value="UniProtKB-UniRule"/>
</dbReference>
<dbReference type="Gene3D" id="3.30.56.10">
    <property type="match status" value="2"/>
</dbReference>
<comment type="similarity">
    <text evidence="3 12">Belongs to the phenylalanyl-tRNA synthetase beta subunit family. Type 2 subfamily.</text>
</comment>
<evidence type="ECO:0000256" key="4">
    <source>
        <dbReference type="ARBA" id="ARBA00022490"/>
    </source>
</evidence>
<dbReference type="Gene3D" id="3.50.40.10">
    <property type="entry name" value="Phenylalanyl-trna Synthetase, Chain B, domain 3"/>
    <property type="match status" value="1"/>
</dbReference>
<dbReference type="NCBIfam" id="TIGR00471">
    <property type="entry name" value="pheT_arch"/>
    <property type="match status" value="1"/>
</dbReference>
<dbReference type="HAMAP" id="MF_00284">
    <property type="entry name" value="Phe_tRNA_synth_beta2"/>
    <property type="match status" value="1"/>
</dbReference>
<feature type="binding site" evidence="12">
    <location>
        <position position="332"/>
    </location>
    <ligand>
        <name>Mg(2+)</name>
        <dbReference type="ChEBI" id="CHEBI:18420"/>
        <note>shared with alpha subunit</note>
    </ligand>
</feature>
<dbReference type="Gene3D" id="3.30.930.10">
    <property type="entry name" value="Bira Bifunctional Protein, Domain 2"/>
    <property type="match status" value="1"/>
</dbReference>
<keyword evidence="6 12" id="KW-0479">Metal-binding</keyword>
<dbReference type="PANTHER" id="PTHR10947:SF0">
    <property type="entry name" value="PHENYLALANINE--TRNA LIGASE BETA SUBUNIT"/>
    <property type="match status" value="1"/>
</dbReference>
<dbReference type="SUPFAM" id="SSF55681">
    <property type="entry name" value="Class II aaRS and biotin synthetases"/>
    <property type="match status" value="1"/>
</dbReference>
<dbReference type="Pfam" id="PF17759">
    <property type="entry name" value="tRNA_synthFbeta"/>
    <property type="match status" value="1"/>
</dbReference>
<dbReference type="EC" id="6.1.1.20" evidence="12"/>
<dbReference type="InterPro" id="IPR045060">
    <property type="entry name" value="Phe-tRNA-ligase_IIc_bsu"/>
</dbReference>
<dbReference type="GO" id="GO:0004826">
    <property type="term" value="F:phenylalanine-tRNA ligase activity"/>
    <property type="evidence" value="ECO:0007669"/>
    <property type="project" value="UniProtKB-UniRule"/>
</dbReference>
<dbReference type="PANTHER" id="PTHR10947">
    <property type="entry name" value="PHENYLALANYL-TRNA SYNTHETASE BETA CHAIN AND LEUCINE-RICH REPEAT-CONTAINING PROTEIN 47"/>
    <property type="match status" value="1"/>
</dbReference>
<dbReference type="InterPro" id="IPR004531">
    <property type="entry name" value="Phe-tRNA-synth_IIc_bsu_arc_euk"/>
</dbReference>
<dbReference type="GO" id="GO:0000287">
    <property type="term" value="F:magnesium ion binding"/>
    <property type="evidence" value="ECO:0007669"/>
    <property type="project" value="InterPro"/>
</dbReference>
<comment type="catalytic activity">
    <reaction evidence="12">
        <text>tRNA(Phe) + L-phenylalanine + ATP = L-phenylalanyl-tRNA(Phe) + AMP + diphosphate + H(+)</text>
        <dbReference type="Rhea" id="RHEA:19413"/>
        <dbReference type="Rhea" id="RHEA-COMP:9668"/>
        <dbReference type="Rhea" id="RHEA-COMP:9699"/>
        <dbReference type="ChEBI" id="CHEBI:15378"/>
        <dbReference type="ChEBI" id="CHEBI:30616"/>
        <dbReference type="ChEBI" id="CHEBI:33019"/>
        <dbReference type="ChEBI" id="CHEBI:58095"/>
        <dbReference type="ChEBI" id="CHEBI:78442"/>
        <dbReference type="ChEBI" id="CHEBI:78531"/>
        <dbReference type="ChEBI" id="CHEBI:456215"/>
        <dbReference type="EC" id="6.1.1.20"/>
    </reaction>
</comment>